<dbReference type="InterPro" id="IPR000184">
    <property type="entry name" value="Bac_surfAg_D15"/>
</dbReference>
<dbReference type="InterPro" id="IPR010827">
    <property type="entry name" value="BamA/TamA_POTRA"/>
</dbReference>
<dbReference type="Gene3D" id="2.40.160.50">
    <property type="entry name" value="membrane protein fhac: a member of the omp85/tpsb transporter family"/>
    <property type="match status" value="1"/>
</dbReference>
<keyword evidence="4" id="KW-0732">Signal</keyword>
<accession>B4D715</accession>
<comment type="caution">
    <text evidence="10">The sequence shown here is derived from an EMBL/GenBank/DDBJ whole genome shotgun (WGS) entry which is preliminary data.</text>
</comment>
<evidence type="ECO:0000256" key="5">
    <source>
        <dbReference type="ARBA" id="ARBA00022737"/>
    </source>
</evidence>
<dbReference type="InterPro" id="IPR039910">
    <property type="entry name" value="D15-like"/>
</dbReference>
<dbReference type="eggNOG" id="COG4775">
    <property type="taxonomic scope" value="Bacteria"/>
</dbReference>
<reference evidence="10 11" key="1">
    <citation type="journal article" date="2011" name="J. Bacteriol.">
        <title>Genome sequence of Chthoniobacter flavus Ellin428, an aerobic heterotrophic soil bacterium.</title>
        <authorList>
            <person name="Kant R."/>
            <person name="van Passel M.W."/>
            <person name="Palva A."/>
            <person name="Lucas S."/>
            <person name="Lapidus A."/>
            <person name="Glavina Del Rio T."/>
            <person name="Dalin E."/>
            <person name="Tice H."/>
            <person name="Bruce D."/>
            <person name="Goodwin L."/>
            <person name="Pitluck S."/>
            <person name="Larimer F.W."/>
            <person name="Land M.L."/>
            <person name="Hauser L."/>
            <person name="Sangwan P."/>
            <person name="de Vos W.M."/>
            <person name="Janssen P.H."/>
            <person name="Smidt H."/>
        </authorList>
    </citation>
    <scope>NUCLEOTIDE SEQUENCE [LARGE SCALE GENOMIC DNA]</scope>
    <source>
        <strain evidence="10 11">Ellin428</strain>
    </source>
</reference>
<dbReference type="PROSITE" id="PS51779">
    <property type="entry name" value="POTRA"/>
    <property type="match status" value="3"/>
</dbReference>
<dbReference type="GO" id="GO:0071709">
    <property type="term" value="P:membrane assembly"/>
    <property type="evidence" value="ECO:0007669"/>
    <property type="project" value="InterPro"/>
</dbReference>
<organism evidence="10 11">
    <name type="scientific">Chthoniobacter flavus Ellin428</name>
    <dbReference type="NCBI Taxonomy" id="497964"/>
    <lineage>
        <taxon>Bacteria</taxon>
        <taxon>Pseudomonadati</taxon>
        <taxon>Verrucomicrobiota</taxon>
        <taxon>Spartobacteria</taxon>
        <taxon>Chthoniobacterales</taxon>
        <taxon>Chthoniobacteraceae</taxon>
        <taxon>Chthoniobacter</taxon>
    </lineage>
</organism>
<sequence>MKYHVDVNDTAGTAVVTFDVNEGGKMVIRHVKFEGNTVFSSGELLKAIKTRPKGIRYIFSGGGKLNSDTVEGDVAAIKEKYLGSGYIDVNVLAPRIDRQDEKADITFVIQEGPQYHVGKVVYNGAKVFTIPEVTKNAKIKPGAVYSPQAVRSDVKVVQDLYGTRGYIDFQAGASTTPGPGNTIDVTFNLEEGAQSYVEHINITGNTRTKDKVIRREFPLDPGDIFNTVYVDAAKQRLMNTKYFSKVETYPADTLVPGRKDLNVIVEEQRTGSFNFGAGFSSIDKLLGFAEITQANFDLTRWPYFTGGGQKFRIRAQYGTERKDFIISLTEPYFMDREIAVGTDIFYREASFTSDVYSERHYGFDITGRKRLTQFITGRAEYRLEDIGIFNVDSSASDAIKNEEGSRLKSQISLGLTYDTRDSLFLTRKGERVDLTAYVAGGFLGGKEDIYGFDLEGSKYFSLPFDGILTINGEVATVSTWANGDEVPIWDRLYLGGANNLRGFKFRDSGPKDENGEAIGGNTLARLTVEYTFPIVDKVRGAVFYDVGFVNAGTYDFGTGNINDDFGIGVRLDLPIGPVRIDYGFPLRTDQFSSKNGQFNFNIGYQF</sequence>
<evidence type="ECO:0000256" key="2">
    <source>
        <dbReference type="ARBA" id="ARBA00022452"/>
    </source>
</evidence>
<dbReference type="Gene3D" id="3.10.20.310">
    <property type="entry name" value="membrane protein fhac"/>
    <property type="match status" value="3"/>
</dbReference>
<evidence type="ECO:0000256" key="7">
    <source>
        <dbReference type="ARBA" id="ARBA00023237"/>
    </source>
</evidence>
<dbReference type="Pfam" id="PF01103">
    <property type="entry name" value="Omp85"/>
    <property type="match status" value="1"/>
</dbReference>
<evidence type="ECO:0000256" key="1">
    <source>
        <dbReference type="ARBA" id="ARBA00004370"/>
    </source>
</evidence>
<gene>
    <name evidence="10" type="ORF">CfE428DRAFT_4705</name>
</gene>
<evidence type="ECO:0000313" key="10">
    <source>
        <dbReference type="EMBL" id="EDY17666.1"/>
    </source>
</evidence>
<comment type="subcellular location">
    <subcellularLocation>
        <location evidence="1">Membrane</location>
    </subcellularLocation>
</comment>
<keyword evidence="2" id="KW-1134">Transmembrane beta strand</keyword>
<feature type="domain" description="POTRA" evidence="9">
    <location>
        <begin position="195"/>
        <end position="268"/>
    </location>
</feature>
<evidence type="ECO:0000256" key="4">
    <source>
        <dbReference type="ARBA" id="ARBA00022729"/>
    </source>
</evidence>
<feature type="domain" description="POTRA" evidence="9">
    <location>
        <begin position="26"/>
        <end position="112"/>
    </location>
</feature>
<protein>
    <recommendedName>
        <fullName evidence="8">Outer membrane protein assembly factor BamA</fullName>
    </recommendedName>
</protein>
<dbReference type="Proteomes" id="UP000005824">
    <property type="component" value="Unassembled WGS sequence"/>
</dbReference>
<keyword evidence="5" id="KW-0677">Repeat</keyword>
<feature type="domain" description="POTRA" evidence="9">
    <location>
        <begin position="115"/>
        <end position="192"/>
    </location>
</feature>
<dbReference type="InParanoid" id="B4D715"/>
<evidence type="ECO:0000259" key="9">
    <source>
        <dbReference type="PROSITE" id="PS51779"/>
    </source>
</evidence>
<dbReference type="GO" id="GO:0009279">
    <property type="term" value="C:cell outer membrane"/>
    <property type="evidence" value="ECO:0007669"/>
    <property type="project" value="UniProtKB-UniRule"/>
</dbReference>
<keyword evidence="11" id="KW-1185">Reference proteome</keyword>
<dbReference type="FunCoup" id="B4D715">
    <property type="interactions" value="227"/>
</dbReference>
<dbReference type="PANTHER" id="PTHR12815">
    <property type="entry name" value="SORTING AND ASSEMBLY MACHINERY SAMM50 PROTEIN FAMILY MEMBER"/>
    <property type="match status" value="1"/>
</dbReference>
<evidence type="ECO:0000256" key="6">
    <source>
        <dbReference type="ARBA" id="ARBA00023136"/>
    </source>
</evidence>
<dbReference type="NCBIfam" id="TIGR03303">
    <property type="entry name" value="OM_YaeT"/>
    <property type="match status" value="1"/>
</dbReference>
<evidence type="ECO:0000256" key="8">
    <source>
        <dbReference type="NCBIfam" id="TIGR03303"/>
    </source>
</evidence>
<dbReference type="Pfam" id="PF07244">
    <property type="entry name" value="POTRA"/>
    <property type="match status" value="3"/>
</dbReference>
<dbReference type="InterPro" id="IPR034746">
    <property type="entry name" value="POTRA"/>
</dbReference>
<keyword evidence="7" id="KW-0998">Cell outer membrane</keyword>
<dbReference type="InterPro" id="IPR023707">
    <property type="entry name" value="OM_assembly_BamA"/>
</dbReference>
<dbReference type="EMBL" id="ABVL01000017">
    <property type="protein sequence ID" value="EDY17666.1"/>
    <property type="molecule type" value="Genomic_DNA"/>
</dbReference>
<evidence type="ECO:0000313" key="11">
    <source>
        <dbReference type="Proteomes" id="UP000005824"/>
    </source>
</evidence>
<proteinExistence type="predicted"/>
<evidence type="ECO:0000256" key="3">
    <source>
        <dbReference type="ARBA" id="ARBA00022692"/>
    </source>
</evidence>
<keyword evidence="3" id="KW-0812">Transmembrane</keyword>
<dbReference type="AlphaFoldDB" id="B4D715"/>
<name>B4D715_9BACT</name>
<keyword evidence="6" id="KW-0472">Membrane</keyword>
<dbReference type="STRING" id="497964.CfE428DRAFT_4705"/>
<dbReference type="PANTHER" id="PTHR12815:SF47">
    <property type="entry name" value="TRANSLOCATION AND ASSEMBLY MODULE SUBUNIT TAMA"/>
    <property type="match status" value="1"/>
</dbReference>